<dbReference type="SMART" id="SM00066">
    <property type="entry name" value="GAL4"/>
    <property type="match status" value="1"/>
</dbReference>
<evidence type="ECO:0000256" key="2">
    <source>
        <dbReference type="ARBA" id="ARBA00023125"/>
    </source>
</evidence>
<dbReference type="EMBL" id="LKCW01000142">
    <property type="protein sequence ID" value="KPM38157.1"/>
    <property type="molecule type" value="Genomic_DNA"/>
</dbReference>
<feature type="domain" description="Zn(2)-C6 fungal-type" evidence="6">
    <location>
        <begin position="7"/>
        <end position="35"/>
    </location>
</feature>
<comment type="caution">
    <text evidence="7">The sequence shown here is derived from an EMBL/GenBank/DDBJ whole genome shotgun (WGS) entry which is preliminary data.</text>
</comment>
<dbReference type="InterPro" id="IPR050675">
    <property type="entry name" value="OAF3"/>
</dbReference>
<dbReference type="InterPro" id="IPR001138">
    <property type="entry name" value="Zn2Cys6_DnaBD"/>
</dbReference>
<dbReference type="PROSITE" id="PS00463">
    <property type="entry name" value="ZN2_CY6_FUNGAL_1"/>
    <property type="match status" value="1"/>
</dbReference>
<keyword evidence="3" id="KW-0804">Transcription</keyword>
<dbReference type="GO" id="GO:0008270">
    <property type="term" value="F:zinc ion binding"/>
    <property type="evidence" value="ECO:0007669"/>
    <property type="project" value="InterPro"/>
</dbReference>
<evidence type="ECO:0000313" key="8">
    <source>
        <dbReference type="Proteomes" id="UP000050424"/>
    </source>
</evidence>
<evidence type="ECO:0000256" key="4">
    <source>
        <dbReference type="ARBA" id="ARBA00023242"/>
    </source>
</evidence>
<gene>
    <name evidence="7" type="ORF">AK830_g8418</name>
</gene>
<dbReference type="STRING" id="78410.A0A0P7BEA8"/>
<dbReference type="PANTHER" id="PTHR31069">
    <property type="entry name" value="OLEATE-ACTIVATED TRANSCRIPTION FACTOR 1-RELATED"/>
    <property type="match status" value="1"/>
</dbReference>
<dbReference type="CDD" id="cd00067">
    <property type="entry name" value="GAL4"/>
    <property type="match status" value="1"/>
</dbReference>
<dbReference type="PROSITE" id="PS50048">
    <property type="entry name" value="ZN2_CY6_FUNGAL_2"/>
    <property type="match status" value="1"/>
</dbReference>
<reference evidence="7 8" key="1">
    <citation type="submission" date="2015-09" db="EMBL/GenBank/DDBJ databases">
        <title>Draft genome of a European isolate of the apple canker pathogen Neonectria ditissima.</title>
        <authorList>
            <person name="Gomez-Cortecero A."/>
            <person name="Harrison R.J."/>
            <person name="Armitage A.D."/>
        </authorList>
    </citation>
    <scope>NUCLEOTIDE SEQUENCE [LARGE SCALE GENOMIC DNA]</scope>
    <source>
        <strain evidence="7 8">R09/05</strain>
    </source>
</reference>
<dbReference type="PANTHER" id="PTHR31069:SF32">
    <property type="entry name" value="ARGININE METABOLISM REGULATION PROTEIN II"/>
    <property type="match status" value="1"/>
</dbReference>
<evidence type="ECO:0000259" key="6">
    <source>
        <dbReference type="PROSITE" id="PS50048"/>
    </source>
</evidence>
<dbReference type="Gene3D" id="4.10.240.10">
    <property type="entry name" value="Zn(2)-C6 fungal-type DNA-binding domain"/>
    <property type="match status" value="1"/>
</dbReference>
<dbReference type="SUPFAM" id="SSF57701">
    <property type="entry name" value="Zn2/Cys6 DNA-binding domain"/>
    <property type="match status" value="1"/>
</dbReference>
<sequence>MPRSRGGCTNCKRRKRKCDEQRPGCQACARRSIQCEGYATALRWTGGIATRGRFAGVSVPDVAACARAAEAGKKSLGKRLQESVASASAVSTSAPTSAASLGRPSPSSPYSIPSVPSLHSAHYSSAVWTGSVSSPSDLSSFKGHIEWRRTLHEVRMSFLRRDSFKLVKATFELLDDAWQDGTSDFDIHQAARSKGMEIAVF</sequence>
<evidence type="ECO:0000256" key="5">
    <source>
        <dbReference type="SAM" id="MobiDB-lite"/>
    </source>
</evidence>
<dbReference type="OrthoDB" id="3251668at2759"/>
<evidence type="ECO:0000256" key="3">
    <source>
        <dbReference type="ARBA" id="ARBA00023163"/>
    </source>
</evidence>
<organism evidence="7 8">
    <name type="scientific">Neonectria ditissima</name>
    <dbReference type="NCBI Taxonomy" id="78410"/>
    <lineage>
        <taxon>Eukaryota</taxon>
        <taxon>Fungi</taxon>
        <taxon>Dikarya</taxon>
        <taxon>Ascomycota</taxon>
        <taxon>Pezizomycotina</taxon>
        <taxon>Sordariomycetes</taxon>
        <taxon>Hypocreomycetidae</taxon>
        <taxon>Hypocreales</taxon>
        <taxon>Nectriaceae</taxon>
        <taxon>Neonectria</taxon>
    </lineage>
</organism>
<dbReference type="GO" id="GO:0003677">
    <property type="term" value="F:DNA binding"/>
    <property type="evidence" value="ECO:0007669"/>
    <property type="project" value="UniProtKB-KW"/>
</dbReference>
<dbReference type="InterPro" id="IPR036864">
    <property type="entry name" value="Zn2-C6_fun-type_DNA-bd_sf"/>
</dbReference>
<keyword evidence="1" id="KW-0805">Transcription regulation</keyword>
<dbReference type="Proteomes" id="UP000050424">
    <property type="component" value="Unassembled WGS sequence"/>
</dbReference>
<evidence type="ECO:0000256" key="1">
    <source>
        <dbReference type="ARBA" id="ARBA00023015"/>
    </source>
</evidence>
<dbReference type="GO" id="GO:0000981">
    <property type="term" value="F:DNA-binding transcription factor activity, RNA polymerase II-specific"/>
    <property type="evidence" value="ECO:0007669"/>
    <property type="project" value="InterPro"/>
</dbReference>
<dbReference type="AlphaFoldDB" id="A0A0P7BEA8"/>
<evidence type="ECO:0000313" key="7">
    <source>
        <dbReference type="EMBL" id="KPM38157.1"/>
    </source>
</evidence>
<accession>A0A0P7BEA8</accession>
<feature type="region of interest" description="Disordered" evidence="5">
    <location>
        <begin position="87"/>
        <end position="111"/>
    </location>
</feature>
<name>A0A0P7BEA8_9HYPO</name>
<dbReference type="Pfam" id="PF00172">
    <property type="entry name" value="Zn_clus"/>
    <property type="match status" value="1"/>
</dbReference>
<keyword evidence="2" id="KW-0238">DNA-binding</keyword>
<proteinExistence type="predicted"/>
<protein>
    <recommendedName>
        <fullName evidence="6">Zn(2)-C6 fungal-type domain-containing protein</fullName>
    </recommendedName>
</protein>
<keyword evidence="8" id="KW-1185">Reference proteome</keyword>
<keyword evidence="4" id="KW-0539">Nucleus</keyword>